<feature type="compositionally biased region" description="Polar residues" evidence="1">
    <location>
        <begin position="298"/>
        <end position="315"/>
    </location>
</feature>
<dbReference type="Pfam" id="PF18701">
    <property type="entry name" value="DUF5641"/>
    <property type="match status" value="2"/>
</dbReference>
<evidence type="ECO:0000259" key="2">
    <source>
        <dbReference type="Pfam" id="PF18701"/>
    </source>
</evidence>
<proteinExistence type="predicted"/>
<reference evidence="3 4" key="1">
    <citation type="submission" date="2020-02" db="EMBL/GenBank/DDBJ databases">
        <authorList>
            <person name="Ferguson B K."/>
        </authorList>
    </citation>
    <scope>NUCLEOTIDE SEQUENCE [LARGE SCALE GENOMIC DNA]</scope>
</reference>
<evidence type="ECO:0000313" key="4">
    <source>
        <dbReference type="Proteomes" id="UP000479000"/>
    </source>
</evidence>
<sequence length="533" mass="59820">MPAEQRFNSLHKWKGCRNCLSHTHNTQNCNSKYSCRLCQRRHHVMLHLDTTNLDPNAGQPSTSSGPSRYPPPTGTSLSSTSRAEINVLLGTVSAQARDARGQFQPIRMVIDSGSHYSFITQSWINKLGITVEAILNSRPLCPLSSSPEEAEFLSPGHFLIGRPLIAHPQPLLHDTRDNLLTRWQLVQKMSDQLWMRWRLEYLSTLQGRVKWTRKTPNLAEGDLVLLKDDALPLKWPMARIVTVHPGQDGIVRVATVRTPTSTFKRPASKLVPLLPLEQDPFDSSLLCQRRHHVMLHLDTTNLDPNAGQPSTSSGPSRYPPPTGTSLSSTSRAEINVLLGTVSAQARDARGQFQPIRMVIDSGSHYSFITQSWINKLGITVEAILNSRPLCPLSSSPEEAEFLSPGHFLIGRPLIAHPQPLLHDTRDNLLTRWQLVQKMSDQLWMRWRLEYLSTLQGRVKWTRKTPNLAEGDLVLLKDDALPLKWPMARIVTVHPGQDGIVRVATVRTPTSTFKRPASKLVPLLPLEQDPFDSS</sequence>
<feature type="compositionally biased region" description="Polar residues" evidence="1">
    <location>
        <begin position="49"/>
        <end position="66"/>
    </location>
</feature>
<feature type="region of interest" description="Disordered" evidence="1">
    <location>
        <begin position="49"/>
        <end position="80"/>
    </location>
</feature>
<accession>A0A6H5G2F4</accession>
<feature type="non-terminal residue" evidence="3">
    <location>
        <position position="533"/>
    </location>
</feature>
<feature type="domain" description="DUF5641" evidence="2">
    <location>
        <begin position="181"/>
        <end position="273"/>
    </location>
</feature>
<keyword evidence="4" id="KW-1185">Reference proteome</keyword>
<dbReference type="Proteomes" id="UP000479000">
    <property type="component" value="Unassembled WGS sequence"/>
</dbReference>
<evidence type="ECO:0000313" key="3">
    <source>
        <dbReference type="EMBL" id="CAA9996677.1"/>
    </source>
</evidence>
<feature type="region of interest" description="Disordered" evidence="1">
    <location>
        <begin position="298"/>
        <end position="329"/>
    </location>
</feature>
<protein>
    <recommendedName>
        <fullName evidence="2">DUF5641 domain-containing protein</fullName>
    </recommendedName>
</protein>
<dbReference type="EMBL" id="CADCXU010004795">
    <property type="protein sequence ID" value="CAA9996677.1"/>
    <property type="molecule type" value="Genomic_DNA"/>
</dbReference>
<organism evidence="3 4">
    <name type="scientific">Nesidiocoris tenuis</name>
    <dbReference type="NCBI Taxonomy" id="355587"/>
    <lineage>
        <taxon>Eukaryota</taxon>
        <taxon>Metazoa</taxon>
        <taxon>Ecdysozoa</taxon>
        <taxon>Arthropoda</taxon>
        <taxon>Hexapoda</taxon>
        <taxon>Insecta</taxon>
        <taxon>Pterygota</taxon>
        <taxon>Neoptera</taxon>
        <taxon>Paraneoptera</taxon>
        <taxon>Hemiptera</taxon>
        <taxon>Heteroptera</taxon>
        <taxon>Panheteroptera</taxon>
        <taxon>Cimicomorpha</taxon>
        <taxon>Miridae</taxon>
        <taxon>Dicyphina</taxon>
        <taxon>Nesidiocoris</taxon>
    </lineage>
</organism>
<feature type="domain" description="DUF5641" evidence="2">
    <location>
        <begin position="430"/>
        <end position="522"/>
    </location>
</feature>
<gene>
    <name evidence="3" type="ORF">NTEN_LOCUS3143</name>
</gene>
<name>A0A6H5G2F4_9HEMI</name>
<dbReference type="InterPro" id="IPR040676">
    <property type="entry name" value="DUF5641"/>
</dbReference>
<dbReference type="PANTHER" id="PTHR47331">
    <property type="entry name" value="PHD-TYPE DOMAIN-CONTAINING PROTEIN"/>
    <property type="match status" value="1"/>
</dbReference>
<evidence type="ECO:0000256" key="1">
    <source>
        <dbReference type="SAM" id="MobiDB-lite"/>
    </source>
</evidence>
<dbReference type="OrthoDB" id="6615390at2759"/>
<dbReference type="AlphaFoldDB" id="A0A6H5G2F4"/>